<name>A0A918XV84_9PROT</name>
<dbReference type="Proteomes" id="UP000630353">
    <property type="component" value="Unassembled WGS sequence"/>
</dbReference>
<protein>
    <submittedName>
        <fullName evidence="1">Uncharacterized protein</fullName>
    </submittedName>
</protein>
<keyword evidence="2" id="KW-1185">Reference proteome</keyword>
<comment type="caution">
    <text evidence="1">The sequence shown here is derived from an EMBL/GenBank/DDBJ whole genome shotgun (WGS) entry which is preliminary data.</text>
</comment>
<dbReference type="RefSeq" id="WP_189993073.1">
    <property type="nucleotide sequence ID" value="NZ_BMZS01000010.1"/>
</dbReference>
<evidence type="ECO:0000313" key="2">
    <source>
        <dbReference type="Proteomes" id="UP000630353"/>
    </source>
</evidence>
<dbReference type="AlphaFoldDB" id="A0A918XV84"/>
<gene>
    <name evidence="1" type="ORF">GCM10017083_40790</name>
</gene>
<evidence type="ECO:0000313" key="1">
    <source>
        <dbReference type="EMBL" id="GHD58194.1"/>
    </source>
</evidence>
<organism evidence="1 2">
    <name type="scientific">Thalassobaculum fulvum</name>
    <dbReference type="NCBI Taxonomy" id="1633335"/>
    <lineage>
        <taxon>Bacteria</taxon>
        <taxon>Pseudomonadati</taxon>
        <taxon>Pseudomonadota</taxon>
        <taxon>Alphaproteobacteria</taxon>
        <taxon>Rhodospirillales</taxon>
        <taxon>Thalassobaculaceae</taxon>
        <taxon>Thalassobaculum</taxon>
    </lineage>
</organism>
<reference evidence="1" key="2">
    <citation type="submission" date="2020-09" db="EMBL/GenBank/DDBJ databases">
        <authorList>
            <person name="Sun Q."/>
            <person name="Kim S."/>
        </authorList>
    </citation>
    <scope>NUCLEOTIDE SEQUENCE</scope>
    <source>
        <strain evidence="1">KCTC 42651</strain>
    </source>
</reference>
<dbReference type="EMBL" id="BMZS01000010">
    <property type="protein sequence ID" value="GHD58194.1"/>
    <property type="molecule type" value="Genomic_DNA"/>
</dbReference>
<accession>A0A918XV84</accession>
<proteinExistence type="predicted"/>
<sequence length="121" mass="13054">MVTVPEANRTLWEALDSVYEAQRDAAQQARQALAKLAGIHPEIAQDPLARDALRAAVARQDGIVRYAESQLALAETMKAYWDQRAAIADGEPEPVPLVRRAGSYLPGHAATRPAAPVTVAE</sequence>
<reference evidence="1" key="1">
    <citation type="journal article" date="2014" name="Int. J. Syst. Evol. Microbiol.">
        <title>Complete genome sequence of Corynebacterium casei LMG S-19264T (=DSM 44701T), isolated from a smear-ripened cheese.</title>
        <authorList>
            <consortium name="US DOE Joint Genome Institute (JGI-PGF)"/>
            <person name="Walter F."/>
            <person name="Albersmeier A."/>
            <person name="Kalinowski J."/>
            <person name="Ruckert C."/>
        </authorList>
    </citation>
    <scope>NUCLEOTIDE SEQUENCE</scope>
    <source>
        <strain evidence="1">KCTC 42651</strain>
    </source>
</reference>